<dbReference type="EMBL" id="JBCNJP010000015">
    <property type="protein sequence ID" value="KAK9066444.1"/>
    <property type="molecule type" value="Genomic_DNA"/>
</dbReference>
<dbReference type="InterPro" id="IPR000504">
    <property type="entry name" value="RRM_dom"/>
</dbReference>
<comment type="caution">
    <text evidence="5">The sequence shown here is derived from an EMBL/GenBank/DDBJ whole genome shotgun (WGS) entry which is preliminary data.</text>
</comment>
<evidence type="ECO:0000256" key="3">
    <source>
        <dbReference type="SAM" id="MobiDB-lite"/>
    </source>
</evidence>
<dbReference type="PANTHER" id="PTHR48027">
    <property type="entry name" value="HETEROGENEOUS NUCLEAR RIBONUCLEOPROTEIN 87F-RELATED"/>
    <property type="match status" value="1"/>
</dbReference>
<keyword evidence="1 2" id="KW-0694">RNA-binding</keyword>
<organism evidence="5 6">
    <name type="scientific">Deinandra increscens subsp. villosa</name>
    <dbReference type="NCBI Taxonomy" id="3103831"/>
    <lineage>
        <taxon>Eukaryota</taxon>
        <taxon>Viridiplantae</taxon>
        <taxon>Streptophyta</taxon>
        <taxon>Embryophyta</taxon>
        <taxon>Tracheophyta</taxon>
        <taxon>Spermatophyta</taxon>
        <taxon>Magnoliopsida</taxon>
        <taxon>eudicotyledons</taxon>
        <taxon>Gunneridae</taxon>
        <taxon>Pentapetalae</taxon>
        <taxon>asterids</taxon>
        <taxon>campanulids</taxon>
        <taxon>Asterales</taxon>
        <taxon>Asteraceae</taxon>
        <taxon>Asteroideae</taxon>
        <taxon>Heliantheae alliance</taxon>
        <taxon>Madieae</taxon>
        <taxon>Madiinae</taxon>
        <taxon>Deinandra</taxon>
    </lineage>
</organism>
<dbReference type="GO" id="GO:0003723">
    <property type="term" value="F:RNA binding"/>
    <property type="evidence" value="ECO:0007669"/>
    <property type="project" value="UniProtKB-UniRule"/>
</dbReference>
<evidence type="ECO:0000256" key="1">
    <source>
        <dbReference type="ARBA" id="ARBA00022884"/>
    </source>
</evidence>
<dbReference type="InterPro" id="IPR012677">
    <property type="entry name" value="Nucleotide-bd_a/b_plait_sf"/>
</dbReference>
<dbReference type="InterPro" id="IPR052462">
    <property type="entry name" value="SLIRP/GR-RBP-like"/>
</dbReference>
<keyword evidence="6" id="KW-1185">Reference proteome</keyword>
<dbReference type="Pfam" id="PF00076">
    <property type="entry name" value="RRM_1"/>
    <property type="match status" value="1"/>
</dbReference>
<evidence type="ECO:0000259" key="4">
    <source>
        <dbReference type="PROSITE" id="PS50102"/>
    </source>
</evidence>
<name>A0AAP0D851_9ASTR</name>
<evidence type="ECO:0000313" key="6">
    <source>
        <dbReference type="Proteomes" id="UP001408789"/>
    </source>
</evidence>
<protein>
    <recommendedName>
        <fullName evidence="4">RRM domain-containing protein</fullName>
    </recommendedName>
</protein>
<proteinExistence type="predicted"/>
<feature type="domain" description="RRM" evidence="4">
    <location>
        <begin position="71"/>
        <end position="149"/>
    </location>
</feature>
<dbReference type="Gene3D" id="3.30.70.330">
    <property type="match status" value="1"/>
</dbReference>
<dbReference type="SUPFAM" id="SSF54928">
    <property type="entry name" value="RNA-binding domain, RBD"/>
    <property type="match status" value="1"/>
</dbReference>
<dbReference type="PROSITE" id="PS50102">
    <property type="entry name" value="RRM"/>
    <property type="match status" value="1"/>
</dbReference>
<dbReference type="AlphaFoldDB" id="A0AAP0D851"/>
<feature type="region of interest" description="Disordered" evidence="3">
    <location>
        <begin position="1"/>
        <end position="21"/>
    </location>
</feature>
<evidence type="ECO:0000256" key="2">
    <source>
        <dbReference type="PROSITE-ProRule" id="PRU00176"/>
    </source>
</evidence>
<accession>A0AAP0D851</accession>
<dbReference type="SMART" id="SM00360">
    <property type="entry name" value="RRM"/>
    <property type="match status" value="1"/>
</dbReference>
<reference evidence="5 6" key="1">
    <citation type="submission" date="2024-04" db="EMBL/GenBank/DDBJ databases">
        <title>The reference genome of an endangered Asteraceae, Deinandra increscens subsp. villosa, native to the Central Coast of California.</title>
        <authorList>
            <person name="Guilliams M."/>
            <person name="Hasenstab-Lehman K."/>
            <person name="Meyer R."/>
            <person name="Mcevoy S."/>
        </authorList>
    </citation>
    <scope>NUCLEOTIDE SEQUENCE [LARGE SCALE GENOMIC DNA]</scope>
    <source>
        <tissue evidence="5">Leaf</tissue>
    </source>
</reference>
<dbReference type="Proteomes" id="UP001408789">
    <property type="component" value="Unassembled WGS sequence"/>
</dbReference>
<dbReference type="InterPro" id="IPR035979">
    <property type="entry name" value="RBD_domain_sf"/>
</dbReference>
<sequence length="167" mass="18832">MKMENVMGQNKENNGFYSSPSRKISAQRLQDTTMAFFNRAGNILRQTVVINNEMSVARPSIFQMIRCISNWKVFVGGMSRITNDTNLREAFSAYGEVTQASVITDKKSGRSRGFGFVTFADYECACNAIEAMDQWELHGQTVTVFWAKDSCGDIPEHWAHTPEALLQ</sequence>
<gene>
    <name evidence="5" type="ORF">SSX86_013766</name>
</gene>
<evidence type="ECO:0000313" key="5">
    <source>
        <dbReference type="EMBL" id="KAK9066444.1"/>
    </source>
</evidence>
<feature type="compositionally biased region" description="Polar residues" evidence="3">
    <location>
        <begin position="7"/>
        <end position="21"/>
    </location>
</feature>